<dbReference type="InterPro" id="IPR046341">
    <property type="entry name" value="SET_dom_sf"/>
</dbReference>
<sequence length="475" mass="53991">MTSVLEEWPWAYVLLDSHAMQNCHYCLQKCDDPLECSVCEFARKAWPDHNSECFLLARSAFDLPDALVRLISRVLLKINTQGSKTDSLMTTTLTTYKKLTFDDLQSHNKNTSDDPFKAFNFAQCVHKLHMYMDNERIPDSAELMNIYGKILFNSMLILNNDLNPIGIGIYLALSQFEHSCIPNSVVVFNGPMALLNYLSPNMPDNKEVATSYTLSYVPIMEETDTRRRNLYNEYYFICQCTRCLDEKLDLIATSLSCKTAKCPGHVTFPQPKEFKDSELTPTPKSESTAMAKCDLCGRIAENLWLSQILMIAFLLALTARCSRADAKFNMIVDLYKKETQDLHPLNVYLIRTKCILTNACVCRGLTSDALKHYEELLPLLRYYLPDNHPMLAVVELNIGNLQCKFKNWDIAKCHFVEAAKIMKFSHSRSHPLRKTAARCVAACETAMKKGIRTVNDNAPPSGTPNDQGKNRVQLI</sequence>
<evidence type="ECO:0000313" key="2">
    <source>
        <dbReference type="Proteomes" id="UP000046395"/>
    </source>
</evidence>
<evidence type="ECO:0000256" key="1">
    <source>
        <dbReference type="SAM" id="MobiDB-lite"/>
    </source>
</evidence>
<reference evidence="3" key="1">
    <citation type="submission" date="2019-12" db="UniProtKB">
        <authorList>
            <consortium name="WormBaseParasite"/>
        </authorList>
    </citation>
    <scope>IDENTIFICATION</scope>
</reference>
<proteinExistence type="predicted"/>
<dbReference type="SUPFAM" id="SSF48452">
    <property type="entry name" value="TPR-like"/>
    <property type="match status" value="1"/>
</dbReference>
<keyword evidence="2" id="KW-1185">Reference proteome</keyword>
<dbReference type="STRING" id="70415.A0A5S6QW18"/>
<dbReference type="Gene3D" id="1.10.220.160">
    <property type="match status" value="1"/>
</dbReference>
<dbReference type="PANTHER" id="PTHR12197">
    <property type="entry name" value="HISTONE-LYSINE N-METHYLTRANSFERASE SMYD"/>
    <property type="match status" value="1"/>
</dbReference>
<name>A0A5S6QW18_TRIMR</name>
<dbReference type="InterPro" id="IPR050869">
    <property type="entry name" value="H3K4_H4K5_MeTrfase"/>
</dbReference>
<dbReference type="Gene3D" id="6.10.140.2220">
    <property type="match status" value="1"/>
</dbReference>
<evidence type="ECO:0000313" key="3">
    <source>
        <dbReference type="WBParaSite" id="TMUE_3000011445.1"/>
    </source>
</evidence>
<dbReference type="GO" id="GO:0005634">
    <property type="term" value="C:nucleus"/>
    <property type="evidence" value="ECO:0007669"/>
    <property type="project" value="TreeGrafter"/>
</dbReference>
<organism evidence="2 3">
    <name type="scientific">Trichuris muris</name>
    <name type="common">Mouse whipworm</name>
    <dbReference type="NCBI Taxonomy" id="70415"/>
    <lineage>
        <taxon>Eukaryota</taxon>
        <taxon>Metazoa</taxon>
        <taxon>Ecdysozoa</taxon>
        <taxon>Nematoda</taxon>
        <taxon>Enoplea</taxon>
        <taxon>Dorylaimia</taxon>
        <taxon>Trichinellida</taxon>
        <taxon>Trichuridae</taxon>
        <taxon>Trichuris</taxon>
    </lineage>
</organism>
<dbReference type="SUPFAM" id="SSF82199">
    <property type="entry name" value="SET domain"/>
    <property type="match status" value="1"/>
</dbReference>
<accession>A0A5S6QW18</accession>
<dbReference type="InterPro" id="IPR011990">
    <property type="entry name" value="TPR-like_helical_dom_sf"/>
</dbReference>
<dbReference type="Gene3D" id="2.170.270.10">
    <property type="entry name" value="SET domain"/>
    <property type="match status" value="1"/>
</dbReference>
<protein>
    <submittedName>
        <fullName evidence="3">MYND-type domain-containing protein</fullName>
    </submittedName>
</protein>
<feature type="region of interest" description="Disordered" evidence="1">
    <location>
        <begin position="453"/>
        <end position="475"/>
    </location>
</feature>
<dbReference type="WBParaSite" id="TMUE_3000011445.1">
    <property type="protein sequence ID" value="TMUE_3000011445.1"/>
    <property type="gene ID" value="WBGene00289946"/>
</dbReference>
<feature type="compositionally biased region" description="Polar residues" evidence="1">
    <location>
        <begin position="454"/>
        <end position="467"/>
    </location>
</feature>
<dbReference type="Gene3D" id="1.25.40.10">
    <property type="entry name" value="Tetratricopeptide repeat domain"/>
    <property type="match status" value="1"/>
</dbReference>
<dbReference type="PANTHER" id="PTHR12197:SF251">
    <property type="entry name" value="EG:BACR7C10.4 PROTEIN"/>
    <property type="match status" value="1"/>
</dbReference>
<dbReference type="Proteomes" id="UP000046395">
    <property type="component" value="Unassembled WGS sequence"/>
</dbReference>
<dbReference type="AlphaFoldDB" id="A0A5S6QW18"/>